<organism evidence="3 4">
    <name type="scientific">Arthrospiribacter ruber</name>
    <dbReference type="NCBI Taxonomy" id="2487934"/>
    <lineage>
        <taxon>Bacteria</taxon>
        <taxon>Pseudomonadati</taxon>
        <taxon>Bacteroidota</taxon>
        <taxon>Cytophagia</taxon>
        <taxon>Cytophagales</taxon>
        <taxon>Cyclobacteriaceae</taxon>
        <taxon>Arthrospiribacter</taxon>
    </lineage>
</organism>
<proteinExistence type="predicted"/>
<gene>
    <name evidence="3" type="ORF">EGN73_01080</name>
</gene>
<accession>A0A951M6C0</accession>
<protein>
    <submittedName>
        <fullName evidence="3">Glycosyltransferase</fullName>
    </submittedName>
</protein>
<evidence type="ECO:0000313" key="3">
    <source>
        <dbReference type="EMBL" id="MBW3466406.1"/>
    </source>
</evidence>
<keyword evidence="1" id="KW-1133">Transmembrane helix</keyword>
<evidence type="ECO:0000256" key="1">
    <source>
        <dbReference type="SAM" id="Phobius"/>
    </source>
</evidence>
<dbReference type="EMBL" id="RPHB01000001">
    <property type="protein sequence ID" value="MBW3466406.1"/>
    <property type="molecule type" value="Genomic_DNA"/>
</dbReference>
<name>A0A951M6C0_9BACT</name>
<dbReference type="Pfam" id="PF00534">
    <property type="entry name" value="Glycos_transf_1"/>
    <property type="match status" value="1"/>
</dbReference>
<dbReference type="PANTHER" id="PTHR45947">
    <property type="entry name" value="SULFOQUINOVOSYL TRANSFERASE SQD2"/>
    <property type="match status" value="1"/>
</dbReference>
<reference evidence="3 4" key="1">
    <citation type="journal article" date="2020" name="Syst. Appl. Microbiol.">
        <title>Arthrospiribacter ruber gen. nov., sp. nov., a novel bacterium isolated from Arthrospira cultures.</title>
        <authorList>
            <person name="Waleron M."/>
            <person name="Misztak A."/>
            <person name="Waleron M.M."/>
            <person name="Furmaniak M."/>
            <person name="Mrozik A."/>
            <person name="Waleron K."/>
        </authorList>
    </citation>
    <scope>NUCLEOTIDE SEQUENCE [LARGE SCALE GENOMIC DNA]</scope>
    <source>
        <strain evidence="3 4">DPMB0001</strain>
    </source>
</reference>
<dbReference type="PANTHER" id="PTHR45947:SF3">
    <property type="entry name" value="SULFOQUINOVOSYL TRANSFERASE SQD2"/>
    <property type="match status" value="1"/>
</dbReference>
<dbReference type="AlphaFoldDB" id="A0A951M6C0"/>
<sequence length="381" mass="44559">MTVLFFSRKSIFSRKTFGGAESSIYLLAQELSKRRINVLYVTNEKLSNNNFDHNEYFNYCKIPYIKGRERNFLFRWISDFIFSFFAGIIITKYKVNIVYNSYDIQSNLSFLMLSKFLNFKIVLRMAGLKWYEESLKSSKKKKLYLKIFNSVDCVNFIHEELFKLFNESLNSLETKVALNDILFGDIGVEENPYKYSPTGKDFNITMVSRFSKYQKRQDLLIYSVAKIIKDNPIHLTLVGEGSNKDKLIELTQKLKIQDKINFIPFLEQNKLWEFLSSQDLLVHCCDYEGLGKVIIEAMSIGVPVLASDVTPLNSLIKDEENGFLVKNELDLWAKKLEYVFLHSDQLKIVSSKALEYFRENYSSKVNVIQFEEKFRTIITDA</sequence>
<keyword evidence="1" id="KW-0812">Transmembrane</keyword>
<dbReference type="Proteomes" id="UP000727490">
    <property type="component" value="Unassembled WGS sequence"/>
</dbReference>
<evidence type="ECO:0000259" key="2">
    <source>
        <dbReference type="Pfam" id="PF00534"/>
    </source>
</evidence>
<comment type="caution">
    <text evidence="3">The sequence shown here is derived from an EMBL/GenBank/DDBJ whole genome shotgun (WGS) entry which is preliminary data.</text>
</comment>
<dbReference type="InterPro" id="IPR001296">
    <property type="entry name" value="Glyco_trans_1"/>
</dbReference>
<evidence type="ECO:0000313" key="4">
    <source>
        <dbReference type="Proteomes" id="UP000727490"/>
    </source>
</evidence>
<dbReference type="GO" id="GO:0016757">
    <property type="term" value="F:glycosyltransferase activity"/>
    <property type="evidence" value="ECO:0007669"/>
    <property type="project" value="InterPro"/>
</dbReference>
<dbReference type="RefSeq" id="WP_219286250.1">
    <property type="nucleotide sequence ID" value="NZ_RPHB01000001.1"/>
</dbReference>
<dbReference type="InterPro" id="IPR050194">
    <property type="entry name" value="Glycosyltransferase_grp1"/>
</dbReference>
<feature type="domain" description="Glycosyl transferase family 1" evidence="2">
    <location>
        <begin position="194"/>
        <end position="344"/>
    </location>
</feature>
<feature type="transmembrane region" description="Helical" evidence="1">
    <location>
        <begin position="72"/>
        <end position="90"/>
    </location>
</feature>
<keyword evidence="1" id="KW-0472">Membrane</keyword>
<keyword evidence="4" id="KW-1185">Reference proteome</keyword>